<name>A0A451A464_9GAMM</name>
<accession>A0A451A464</accession>
<gene>
    <name evidence="3" type="ORF">BECKTUN1418D_GA0071000_12522</name>
    <name evidence="4" type="ORF">BECKTUN1418E_GA0071001_12403</name>
    <name evidence="2" type="ORF">BECKTUN1418F_GA0071002_12313</name>
</gene>
<evidence type="ECO:0000256" key="1">
    <source>
        <dbReference type="SAM" id="MobiDB-lite"/>
    </source>
</evidence>
<evidence type="ECO:0000313" key="2">
    <source>
        <dbReference type="EMBL" id="VFK60839.1"/>
    </source>
</evidence>
<protein>
    <submittedName>
        <fullName evidence="2">Uncharacterized protein</fullName>
    </submittedName>
</protein>
<evidence type="ECO:0000313" key="4">
    <source>
        <dbReference type="EMBL" id="VFK70159.1"/>
    </source>
</evidence>
<proteinExistence type="predicted"/>
<feature type="compositionally biased region" description="Polar residues" evidence="1">
    <location>
        <begin position="65"/>
        <end position="74"/>
    </location>
</feature>
<dbReference type="AlphaFoldDB" id="A0A451A464"/>
<dbReference type="EMBL" id="CAADFX010000252">
    <property type="protein sequence ID" value="VFK64245.1"/>
    <property type="molecule type" value="Genomic_DNA"/>
</dbReference>
<dbReference type="EMBL" id="CAADFY010000231">
    <property type="protein sequence ID" value="VFK60839.1"/>
    <property type="molecule type" value="Genomic_DNA"/>
</dbReference>
<feature type="region of interest" description="Disordered" evidence="1">
    <location>
        <begin position="65"/>
        <end position="97"/>
    </location>
</feature>
<organism evidence="2">
    <name type="scientific">Candidatus Kentrum sp. TUN</name>
    <dbReference type="NCBI Taxonomy" id="2126343"/>
    <lineage>
        <taxon>Bacteria</taxon>
        <taxon>Pseudomonadati</taxon>
        <taxon>Pseudomonadota</taxon>
        <taxon>Gammaproteobacteria</taxon>
        <taxon>Candidatus Kentrum</taxon>
    </lineage>
</organism>
<sequence length="97" mass="11339">MTDVEQILTLECCCERKRHFQFRTELDTGESKYLIDRLITCPSCENDCRLTIEADAMLLKMLSKNRGNGLNNKNSPRRRRALRNRVFPTTEPTENFA</sequence>
<reference evidence="2" key="1">
    <citation type="submission" date="2019-02" db="EMBL/GenBank/DDBJ databases">
        <authorList>
            <person name="Gruber-Vodicka R. H."/>
            <person name="Seah K. B. B."/>
        </authorList>
    </citation>
    <scope>NUCLEOTIDE SEQUENCE</scope>
    <source>
        <strain evidence="3">BECK_BY1</strain>
        <strain evidence="4">BECK_BY2</strain>
        <strain evidence="2">BECK_BY3</strain>
    </source>
</reference>
<dbReference type="EMBL" id="CAADFV010000240">
    <property type="protein sequence ID" value="VFK70159.1"/>
    <property type="molecule type" value="Genomic_DNA"/>
</dbReference>
<evidence type="ECO:0000313" key="3">
    <source>
        <dbReference type="EMBL" id="VFK64245.1"/>
    </source>
</evidence>